<organism evidence="1 2">
    <name type="scientific">phage Lak_Megaphage_Sonny</name>
    <dbReference type="NCBI Taxonomy" id="3109229"/>
    <lineage>
        <taxon>Viruses</taxon>
        <taxon>Duplodnaviria</taxon>
        <taxon>Heunggongvirae</taxon>
        <taxon>Uroviricota</taxon>
        <taxon>Caudoviricetes</taxon>
        <taxon>Caudoviricetes code 15 clade</taxon>
    </lineage>
</organism>
<dbReference type="Proteomes" id="UP001358193">
    <property type="component" value="Segment"/>
</dbReference>
<evidence type="ECO:0000313" key="1">
    <source>
        <dbReference type="EMBL" id="WQJ53788.1"/>
    </source>
</evidence>
<sequence>MKYLYNKIYEAINTGISKALVLDDEDDISMNYQHKKIVNNANLMPYYVDELLNDISNYKQLIKYYKNSGYTYKVKDFNELRNIFDKIKNIKNASFEWIENMKDYISIVLEDDTEINFYEKSDKTPLFLKFANDDILGTENEILIYIHDNHKICKKKLIWQDVDTLTRMKNSKYFINDEIYKTYVDAKNIANKNYSGYKNSIRIYDENSSGNSAINYCLNQNVNNYQGYLPSLGQLKIMSDNIDMINYVFKYLKLKKIIILNDEWWSSTEYNDYIIWDCFKGIQTVSNKRMCHLVIPFFFKK</sequence>
<evidence type="ECO:0000313" key="2">
    <source>
        <dbReference type="Proteomes" id="UP001358193"/>
    </source>
</evidence>
<accession>A0ABZ0Z6X9</accession>
<reference evidence="1 2" key="1">
    <citation type="submission" date="2023-11" db="EMBL/GenBank/DDBJ databases">
        <authorList>
            <person name="Cook R."/>
            <person name="Crisci M."/>
            <person name="Pye H."/>
            <person name="Adriaenssens E."/>
            <person name="Santini J."/>
        </authorList>
    </citation>
    <scope>NUCLEOTIDE SEQUENCE [LARGE SCALE GENOMIC DNA]</scope>
    <source>
        <strain evidence="1">Lak_Megaphage_Sonny</strain>
    </source>
</reference>
<keyword evidence="2" id="KW-1185">Reference proteome</keyword>
<proteinExistence type="predicted"/>
<protein>
    <submittedName>
        <fullName evidence="1">Uncharacterized protein</fullName>
    </submittedName>
</protein>
<name>A0ABZ0Z6X9_9CAUD</name>
<dbReference type="EMBL" id="OR769223">
    <property type="protein sequence ID" value="WQJ53788.1"/>
    <property type="molecule type" value="Genomic_DNA"/>
</dbReference>